<name>A0A7Y9TT35_9BACT</name>
<dbReference type="AlphaFoldDB" id="A0A7Y9TT35"/>
<feature type="transmembrane region" description="Helical" evidence="1">
    <location>
        <begin position="74"/>
        <end position="94"/>
    </location>
</feature>
<evidence type="ECO:0000256" key="1">
    <source>
        <dbReference type="SAM" id="Phobius"/>
    </source>
</evidence>
<comment type="caution">
    <text evidence="2">The sequence shown here is derived from an EMBL/GenBank/DDBJ whole genome shotgun (WGS) entry which is preliminary data.</text>
</comment>
<keyword evidence="3" id="KW-1185">Reference proteome</keyword>
<proteinExistence type="predicted"/>
<dbReference type="Proteomes" id="UP000589520">
    <property type="component" value="Unassembled WGS sequence"/>
</dbReference>
<gene>
    <name evidence="2" type="ORF">HDF17_001923</name>
</gene>
<keyword evidence="1" id="KW-0472">Membrane</keyword>
<keyword evidence="1" id="KW-0812">Transmembrane</keyword>
<keyword evidence="1" id="KW-1133">Transmembrane helix</keyword>
<sequence length="157" mass="16818">MSSHHLSSEQMEALLSDAPLAETPLHLSTCPQCSAEVAFLLAALDELRTSAIACAEHHRCKAVLAVHHHRSPRLAWTLAIAATLACIVAPLAVYHKRAIPVEITVPSEQAQAKILDEALLSSIQNDLSSSVPEPMLPLVATSTYTSITQPTGNSRKN</sequence>
<dbReference type="RefSeq" id="WP_179490375.1">
    <property type="nucleotide sequence ID" value="NZ_JACCCW010000002.1"/>
</dbReference>
<reference evidence="2 3" key="1">
    <citation type="submission" date="2020-07" db="EMBL/GenBank/DDBJ databases">
        <title>Genomic Encyclopedia of Type Strains, Phase IV (KMG-V): Genome sequencing to study the core and pangenomes of soil and plant-associated prokaryotes.</title>
        <authorList>
            <person name="Whitman W."/>
        </authorList>
    </citation>
    <scope>NUCLEOTIDE SEQUENCE [LARGE SCALE GENOMIC DNA]</scope>
    <source>
        <strain evidence="2 3">X4EP2</strain>
    </source>
</reference>
<protein>
    <submittedName>
        <fullName evidence="2">Uncharacterized protein</fullName>
    </submittedName>
</protein>
<accession>A0A7Y9TT35</accession>
<evidence type="ECO:0000313" key="2">
    <source>
        <dbReference type="EMBL" id="NYF79603.1"/>
    </source>
</evidence>
<evidence type="ECO:0000313" key="3">
    <source>
        <dbReference type="Proteomes" id="UP000589520"/>
    </source>
</evidence>
<organism evidence="2 3">
    <name type="scientific">Granulicella arctica</name>
    <dbReference type="NCBI Taxonomy" id="940613"/>
    <lineage>
        <taxon>Bacteria</taxon>
        <taxon>Pseudomonadati</taxon>
        <taxon>Acidobacteriota</taxon>
        <taxon>Terriglobia</taxon>
        <taxon>Terriglobales</taxon>
        <taxon>Acidobacteriaceae</taxon>
        <taxon>Granulicella</taxon>
    </lineage>
</organism>
<dbReference type="EMBL" id="JACCCW010000002">
    <property type="protein sequence ID" value="NYF79603.1"/>
    <property type="molecule type" value="Genomic_DNA"/>
</dbReference>